<evidence type="ECO:0000256" key="1">
    <source>
        <dbReference type="ARBA" id="ARBA00007689"/>
    </source>
</evidence>
<organism evidence="3 4">
    <name type="scientific">Parafrankia irregularis</name>
    <dbReference type="NCBI Taxonomy" id="795642"/>
    <lineage>
        <taxon>Bacteria</taxon>
        <taxon>Bacillati</taxon>
        <taxon>Actinomycetota</taxon>
        <taxon>Actinomycetes</taxon>
        <taxon>Frankiales</taxon>
        <taxon>Frankiaceae</taxon>
        <taxon>Parafrankia</taxon>
    </lineage>
</organism>
<evidence type="ECO:0000313" key="4">
    <source>
        <dbReference type="Proteomes" id="UP000198802"/>
    </source>
</evidence>
<dbReference type="PANTHER" id="PTHR37828:SF1">
    <property type="entry name" value="YCII-RELATED DOMAIN-CONTAINING PROTEIN"/>
    <property type="match status" value="1"/>
</dbReference>
<feature type="domain" description="YCII-related" evidence="2">
    <location>
        <begin position="18"/>
        <end position="87"/>
    </location>
</feature>
<dbReference type="SUPFAM" id="SSF54909">
    <property type="entry name" value="Dimeric alpha+beta barrel"/>
    <property type="match status" value="1"/>
</dbReference>
<evidence type="ECO:0000313" key="3">
    <source>
        <dbReference type="EMBL" id="CUU59060.1"/>
    </source>
</evidence>
<dbReference type="InterPro" id="IPR005545">
    <property type="entry name" value="YCII"/>
</dbReference>
<dbReference type="AlphaFoldDB" id="A0A0S4QUR5"/>
<dbReference type="Gene3D" id="3.30.70.1060">
    <property type="entry name" value="Dimeric alpha+beta barrel"/>
    <property type="match status" value="1"/>
</dbReference>
<name>A0A0S4QUR5_9ACTN</name>
<proteinExistence type="inferred from homology"/>
<reference evidence="4" key="1">
    <citation type="submission" date="2015-11" db="EMBL/GenBank/DDBJ databases">
        <authorList>
            <person name="Varghese N."/>
        </authorList>
    </citation>
    <scope>NUCLEOTIDE SEQUENCE [LARGE SCALE GENOMIC DNA]</scope>
    <source>
        <strain evidence="4">DSM 45899</strain>
    </source>
</reference>
<keyword evidence="4" id="KW-1185">Reference proteome</keyword>
<dbReference type="Pfam" id="PF03795">
    <property type="entry name" value="YCII"/>
    <property type="match status" value="1"/>
</dbReference>
<dbReference type="InterPro" id="IPR011008">
    <property type="entry name" value="Dimeric_a/b-barrel"/>
</dbReference>
<dbReference type="PANTHER" id="PTHR37828">
    <property type="entry name" value="GSR2449 PROTEIN"/>
    <property type="match status" value="1"/>
</dbReference>
<evidence type="ECO:0000259" key="2">
    <source>
        <dbReference type="Pfam" id="PF03795"/>
    </source>
</evidence>
<accession>A0A0S4QUR5</accession>
<gene>
    <name evidence="3" type="ORF">Ga0074812_12485</name>
</gene>
<dbReference type="EMBL" id="FAOZ01000024">
    <property type="protein sequence ID" value="CUU59060.1"/>
    <property type="molecule type" value="Genomic_DNA"/>
</dbReference>
<dbReference type="Proteomes" id="UP000198802">
    <property type="component" value="Unassembled WGS sequence"/>
</dbReference>
<comment type="similarity">
    <text evidence="1">Belongs to the YciI family.</text>
</comment>
<sequence length="103" mass="11575">MVTDMSSLFILDLTYTADLAEVERHMDGHREFLRRNYDAGLFLASGRKEPRTGGIILTAGDRSTIEQIIEADPFQCHGVVSYTITEFLPMTTGPQLAAFRHEI</sequence>
<protein>
    <submittedName>
        <fullName evidence="3">Uncharacterized conserved protein YciI, contains a putative active-site phosphohistidine</fullName>
    </submittedName>
</protein>